<dbReference type="InterPro" id="IPR029060">
    <property type="entry name" value="PIN-like_dom_sf"/>
</dbReference>
<dbReference type="PANTHER" id="PTHR34610:SF4">
    <property type="entry name" value="SLL8027 PROTEIN"/>
    <property type="match status" value="1"/>
</dbReference>
<accession>A0A9W6L9A2</accession>
<reference evidence="2" key="1">
    <citation type="submission" date="2022-12" db="EMBL/GenBank/DDBJ databases">
        <title>Reference genome sequencing for broad-spectrum identification of bacterial and archaeal isolates by mass spectrometry.</title>
        <authorList>
            <person name="Sekiguchi Y."/>
            <person name="Tourlousse D.M."/>
        </authorList>
    </citation>
    <scope>NUCLEOTIDE SEQUENCE</scope>
    <source>
        <strain evidence="2">ASRB1</strain>
    </source>
</reference>
<evidence type="ECO:0000259" key="1">
    <source>
        <dbReference type="Pfam" id="PF13470"/>
    </source>
</evidence>
<dbReference type="Proteomes" id="UP001144372">
    <property type="component" value="Unassembled WGS sequence"/>
</dbReference>
<dbReference type="NCBIfam" id="TIGR00305">
    <property type="entry name" value="putative toxin-antitoxin system toxin component, PIN family"/>
    <property type="match status" value="1"/>
</dbReference>
<dbReference type="InterPro" id="IPR002716">
    <property type="entry name" value="PIN_dom"/>
</dbReference>
<dbReference type="InterPro" id="IPR002850">
    <property type="entry name" value="PIN_toxin-like"/>
</dbReference>
<keyword evidence="3" id="KW-1185">Reference proteome</keyword>
<dbReference type="AlphaFoldDB" id="A0A9W6L9A2"/>
<proteinExistence type="predicted"/>
<comment type="caution">
    <text evidence="2">The sequence shown here is derived from an EMBL/GenBank/DDBJ whole genome shotgun (WGS) entry which is preliminary data.</text>
</comment>
<protein>
    <submittedName>
        <fullName evidence="2">PIN domain-containing protein</fullName>
    </submittedName>
</protein>
<gene>
    <name evidence="2" type="ORF">DAMNIGENAA_37750</name>
</gene>
<dbReference type="PANTHER" id="PTHR34610">
    <property type="entry name" value="SSL7007 PROTEIN"/>
    <property type="match status" value="1"/>
</dbReference>
<feature type="domain" description="PIN" evidence="1">
    <location>
        <begin position="8"/>
        <end position="116"/>
    </location>
</feature>
<name>A0A9W6L9A2_9BACT</name>
<evidence type="ECO:0000313" key="2">
    <source>
        <dbReference type="EMBL" id="GLI36342.1"/>
    </source>
</evidence>
<sequence>MGKIKVIRVVIDTNVLISALLFGGNPVRLIPLWKTGRIQPIASQKMIKEVLRVLAYPKFRLSRKEIEFLLYEEILPWFEVIEAPAGRPFIAADPSDDIFIWCAESGKADWIISGDDHLLHLKDFNIPILTPRQFLEMIEAKN</sequence>
<dbReference type="EMBL" id="BSDR01000001">
    <property type="protein sequence ID" value="GLI36342.1"/>
    <property type="molecule type" value="Genomic_DNA"/>
</dbReference>
<dbReference type="SUPFAM" id="SSF88723">
    <property type="entry name" value="PIN domain-like"/>
    <property type="match status" value="1"/>
</dbReference>
<dbReference type="Pfam" id="PF13470">
    <property type="entry name" value="PIN_3"/>
    <property type="match status" value="1"/>
</dbReference>
<evidence type="ECO:0000313" key="3">
    <source>
        <dbReference type="Proteomes" id="UP001144372"/>
    </source>
</evidence>
<dbReference type="RefSeq" id="WP_281796685.1">
    <property type="nucleotide sequence ID" value="NZ_BSDR01000001.1"/>
</dbReference>
<organism evidence="2 3">
    <name type="scientific">Desulforhabdus amnigena</name>
    <dbReference type="NCBI Taxonomy" id="40218"/>
    <lineage>
        <taxon>Bacteria</taxon>
        <taxon>Pseudomonadati</taxon>
        <taxon>Thermodesulfobacteriota</taxon>
        <taxon>Syntrophobacteria</taxon>
        <taxon>Syntrophobacterales</taxon>
        <taxon>Syntrophobacteraceae</taxon>
        <taxon>Desulforhabdus</taxon>
    </lineage>
</organism>